<dbReference type="NCBIfam" id="NF003807">
    <property type="entry name" value="PRK05395.1-4"/>
    <property type="match status" value="1"/>
</dbReference>
<dbReference type="GO" id="GO:0003855">
    <property type="term" value="F:3-dehydroquinate dehydratase activity"/>
    <property type="evidence" value="ECO:0007669"/>
    <property type="project" value="UniProtKB-UniRule"/>
</dbReference>
<evidence type="ECO:0000256" key="2">
    <source>
        <dbReference type="ARBA" id="ARBA00003924"/>
    </source>
</evidence>
<dbReference type="EC" id="4.2.1.10" evidence="6 9"/>
<proteinExistence type="inferred from homology"/>
<dbReference type="Pfam" id="PF01220">
    <property type="entry name" value="DHquinase_II"/>
    <property type="match status" value="1"/>
</dbReference>
<sequence length="146" mass="15539">MSSLLILNGPNLNMLGVRQPEIYGATRLQDIKTLCIARAKELGISCAFEQTNIEGELVTMIQDARGVHDAIILNAGAYTHTSIALMDAILASEVPTIELHLSNIHARESFRQTSYVATAAIGQICGFGAKGYLLAIDAAAGLSEIP</sequence>
<evidence type="ECO:0000256" key="12">
    <source>
        <dbReference type="PIRSR" id="PIRSR001399-3"/>
    </source>
</evidence>
<evidence type="ECO:0000256" key="10">
    <source>
        <dbReference type="PIRSR" id="PIRSR001399-1"/>
    </source>
</evidence>
<keyword evidence="7 9" id="KW-0057">Aromatic amino acid biosynthesis</keyword>
<dbReference type="Gene3D" id="3.40.50.9100">
    <property type="entry name" value="Dehydroquinase, class II"/>
    <property type="match status" value="1"/>
</dbReference>
<evidence type="ECO:0000256" key="7">
    <source>
        <dbReference type="ARBA" id="ARBA00023141"/>
    </source>
</evidence>
<evidence type="ECO:0000256" key="6">
    <source>
        <dbReference type="ARBA" id="ARBA00012060"/>
    </source>
</evidence>
<dbReference type="GO" id="GO:0009073">
    <property type="term" value="P:aromatic amino acid family biosynthetic process"/>
    <property type="evidence" value="ECO:0007669"/>
    <property type="project" value="UniProtKB-KW"/>
</dbReference>
<feature type="binding site" evidence="9 11">
    <location>
        <position position="74"/>
    </location>
    <ligand>
        <name>substrate</name>
    </ligand>
</feature>
<evidence type="ECO:0000256" key="1">
    <source>
        <dbReference type="ARBA" id="ARBA00001864"/>
    </source>
</evidence>
<comment type="caution">
    <text evidence="13">The sequence shown here is derived from an EMBL/GenBank/DDBJ whole genome shotgun (WGS) entry which is preliminary data.</text>
</comment>
<evidence type="ECO:0000313" key="14">
    <source>
        <dbReference type="Proteomes" id="UP000315816"/>
    </source>
</evidence>
<dbReference type="CDD" id="cd00466">
    <property type="entry name" value="DHQase_II"/>
    <property type="match status" value="1"/>
</dbReference>
<keyword evidence="8 9" id="KW-0456">Lyase</keyword>
<comment type="catalytic activity">
    <reaction evidence="1 9">
        <text>3-dehydroquinate = 3-dehydroshikimate + H2O</text>
        <dbReference type="Rhea" id="RHEA:21096"/>
        <dbReference type="ChEBI" id="CHEBI:15377"/>
        <dbReference type="ChEBI" id="CHEBI:16630"/>
        <dbReference type="ChEBI" id="CHEBI:32364"/>
        <dbReference type="EC" id="4.2.1.10"/>
    </reaction>
</comment>
<dbReference type="GO" id="GO:0008652">
    <property type="term" value="P:amino acid biosynthetic process"/>
    <property type="evidence" value="ECO:0007669"/>
    <property type="project" value="UniProtKB-KW"/>
</dbReference>
<dbReference type="NCBIfam" id="TIGR01088">
    <property type="entry name" value="aroQ"/>
    <property type="match status" value="1"/>
</dbReference>
<keyword evidence="14" id="KW-1185">Reference proteome</keyword>
<comment type="pathway">
    <text evidence="3 9">Metabolic intermediate biosynthesis; chorismate biosynthesis; chorismate from D-erythrose 4-phosphate and phosphoenolpyruvate: step 3/7.</text>
</comment>
<feature type="binding site" evidence="9 11">
    <location>
        <begin position="101"/>
        <end position="102"/>
    </location>
    <ligand>
        <name>substrate</name>
    </ligand>
</feature>
<feature type="site" description="Transition state stabilizer" evidence="9 12">
    <location>
        <position position="18"/>
    </location>
</feature>
<dbReference type="Proteomes" id="UP000315816">
    <property type="component" value="Unassembled WGS sequence"/>
</dbReference>
<reference evidence="13 14" key="1">
    <citation type="submission" date="2019-06" db="EMBL/GenBank/DDBJ databases">
        <title>A novel species of marine bacteria.</title>
        <authorList>
            <person name="Wang Y."/>
        </authorList>
    </citation>
    <scope>NUCLEOTIDE SEQUENCE [LARGE SCALE GENOMIC DNA]</scope>
    <source>
        <strain evidence="13 14">MA1-10</strain>
    </source>
</reference>
<comment type="function">
    <text evidence="2 9">Catalyzes a trans-dehydration via an enolate intermediate.</text>
</comment>
<evidence type="ECO:0000256" key="9">
    <source>
        <dbReference type="HAMAP-Rule" id="MF_00169"/>
    </source>
</evidence>
<dbReference type="NCBIfam" id="NF003806">
    <property type="entry name" value="PRK05395.1-3"/>
    <property type="match status" value="1"/>
</dbReference>
<dbReference type="GO" id="GO:0009423">
    <property type="term" value="P:chorismate biosynthetic process"/>
    <property type="evidence" value="ECO:0007669"/>
    <property type="project" value="UniProtKB-UniRule"/>
</dbReference>
<evidence type="ECO:0000256" key="5">
    <source>
        <dbReference type="ARBA" id="ARBA00011193"/>
    </source>
</evidence>
<feature type="binding site" evidence="9 11">
    <location>
        <position position="87"/>
    </location>
    <ligand>
        <name>substrate</name>
    </ligand>
</feature>
<feature type="active site" description="Proton acceptor" evidence="9 10">
    <location>
        <position position="23"/>
    </location>
</feature>
<dbReference type="PIRSF" id="PIRSF001399">
    <property type="entry name" value="DHquinase_II"/>
    <property type="match status" value="1"/>
</dbReference>
<dbReference type="PROSITE" id="PS01029">
    <property type="entry name" value="DEHYDROQUINASE_II"/>
    <property type="match status" value="1"/>
</dbReference>
<dbReference type="RefSeq" id="WP_142852975.1">
    <property type="nucleotide sequence ID" value="NZ_FXWW01000001.1"/>
</dbReference>
<dbReference type="UniPathway" id="UPA00053">
    <property type="reaction ID" value="UER00086"/>
</dbReference>
<evidence type="ECO:0000313" key="13">
    <source>
        <dbReference type="EMBL" id="TQV69224.1"/>
    </source>
</evidence>
<dbReference type="SUPFAM" id="SSF52304">
    <property type="entry name" value="Type II 3-dehydroquinate dehydratase"/>
    <property type="match status" value="1"/>
</dbReference>
<protein>
    <recommendedName>
        <fullName evidence="6 9">3-dehydroquinate dehydratase</fullName>
        <shortName evidence="9">3-dehydroquinase</shortName>
        <ecNumber evidence="6 9">4.2.1.10</ecNumber>
    </recommendedName>
    <alternativeName>
        <fullName evidence="9">Type II DHQase</fullName>
    </alternativeName>
</protein>
<dbReference type="HAMAP" id="MF_00169">
    <property type="entry name" value="AroQ"/>
    <property type="match status" value="1"/>
</dbReference>
<dbReference type="InterPro" id="IPR018509">
    <property type="entry name" value="DHquinase_II_CS"/>
</dbReference>
<dbReference type="NCBIfam" id="NF003805">
    <property type="entry name" value="PRK05395.1-2"/>
    <property type="match status" value="1"/>
</dbReference>
<dbReference type="GO" id="GO:0019631">
    <property type="term" value="P:quinate catabolic process"/>
    <property type="evidence" value="ECO:0007669"/>
    <property type="project" value="TreeGrafter"/>
</dbReference>
<name>A0A545SW94_9RHOB</name>
<evidence type="ECO:0000256" key="11">
    <source>
        <dbReference type="PIRSR" id="PIRSR001399-2"/>
    </source>
</evidence>
<comment type="subunit">
    <text evidence="5 9">Homododecamer.</text>
</comment>
<dbReference type="EMBL" id="VICH01000004">
    <property type="protein sequence ID" value="TQV69224.1"/>
    <property type="molecule type" value="Genomic_DNA"/>
</dbReference>
<keyword evidence="9" id="KW-0028">Amino-acid biosynthesis</keyword>
<accession>A0A545SW94</accession>
<gene>
    <name evidence="9 13" type="primary">aroQ</name>
    <name evidence="13" type="ORF">FIL88_06610</name>
</gene>
<feature type="binding site" evidence="9 11">
    <location>
        <position position="80"/>
    </location>
    <ligand>
        <name>substrate</name>
    </ligand>
</feature>
<dbReference type="PANTHER" id="PTHR21272:SF3">
    <property type="entry name" value="CATABOLIC 3-DEHYDROQUINASE"/>
    <property type="match status" value="1"/>
</dbReference>
<dbReference type="InterPro" id="IPR001874">
    <property type="entry name" value="DHquinase_II"/>
</dbReference>
<dbReference type="OrthoDB" id="9790793at2"/>
<organism evidence="13 14">
    <name type="scientific">Aliiroseovarius halocynthiae</name>
    <dbReference type="NCBI Taxonomy" id="985055"/>
    <lineage>
        <taxon>Bacteria</taxon>
        <taxon>Pseudomonadati</taxon>
        <taxon>Pseudomonadota</taxon>
        <taxon>Alphaproteobacteria</taxon>
        <taxon>Rhodobacterales</taxon>
        <taxon>Paracoccaceae</taxon>
        <taxon>Aliiroseovarius</taxon>
    </lineage>
</organism>
<comment type="similarity">
    <text evidence="4 9">Belongs to the type-II 3-dehydroquinase family.</text>
</comment>
<evidence type="ECO:0000256" key="8">
    <source>
        <dbReference type="ARBA" id="ARBA00023239"/>
    </source>
</evidence>
<feature type="binding site" evidence="9 11">
    <location>
        <position position="111"/>
    </location>
    <ligand>
        <name>substrate</name>
    </ligand>
</feature>
<evidence type="ECO:0000256" key="3">
    <source>
        <dbReference type="ARBA" id="ARBA00004902"/>
    </source>
</evidence>
<feature type="active site" description="Proton donor" evidence="9 10">
    <location>
        <position position="100"/>
    </location>
</feature>
<dbReference type="AlphaFoldDB" id="A0A545SW94"/>
<evidence type="ECO:0000256" key="4">
    <source>
        <dbReference type="ARBA" id="ARBA00011037"/>
    </source>
</evidence>
<dbReference type="PANTHER" id="PTHR21272">
    <property type="entry name" value="CATABOLIC 3-DEHYDROQUINASE"/>
    <property type="match status" value="1"/>
</dbReference>
<dbReference type="InterPro" id="IPR036441">
    <property type="entry name" value="DHquinase_II_sf"/>
</dbReference>